<feature type="chain" id="PRO_5015114197" description="DUF4390 domain-containing protein" evidence="1">
    <location>
        <begin position="23"/>
        <end position="163"/>
    </location>
</feature>
<reference evidence="2 3" key="2">
    <citation type="submission" date="2018-03" db="EMBL/GenBank/DDBJ databases">
        <authorList>
            <person name="Keele B.F."/>
        </authorList>
    </citation>
    <scope>NUCLEOTIDE SEQUENCE [LARGE SCALE GENOMIC DNA]</scope>
    <source>
        <strain evidence="2 3">D13</strain>
    </source>
</reference>
<sequence>MGLRGLQVLICLLVLTACSGSAGTLDITRAVLDPAGNRLNVDLDLRLSATHLDALDHGVPLRLEFITAPLAGAGTIEAIELVYSPLSDHYEMRRSDESAPRVFQTRAQLLAALDRISLPVAGGATQGFVRARLNIDALPPALRMTARFDRRWQLETRTSPWQA</sequence>
<dbReference type="InterPro" id="IPR025500">
    <property type="entry name" value="DUF4390"/>
</dbReference>
<keyword evidence="3" id="KW-1185">Reference proteome</keyword>
<dbReference type="Pfam" id="PF14334">
    <property type="entry name" value="DUF4390"/>
    <property type="match status" value="1"/>
</dbReference>
<dbReference type="PROSITE" id="PS51257">
    <property type="entry name" value="PROKAR_LIPOPROTEIN"/>
    <property type="match status" value="1"/>
</dbReference>
<dbReference type="KEGG" id="xba:C7S18_20120"/>
<name>A0A2P1PX00_9GAMM</name>
<evidence type="ECO:0008006" key="4">
    <source>
        <dbReference type="Google" id="ProtNLM"/>
    </source>
</evidence>
<protein>
    <recommendedName>
        <fullName evidence="4">DUF4390 domain-containing protein</fullName>
    </recommendedName>
</protein>
<dbReference type="RefSeq" id="WP_170113385.1">
    <property type="nucleotide sequence ID" value="NZ_CP027860.1"/>
</dbReference>
<gene>
    <name evidence="2" type="ORF">C7S18_20120</name>
</gene>
<evidence type="ECO:0000256" key="1">
    <source>
        <dbReference type="SAM" id="SignalP"/>
    </source>
</evidence>
<proteinExistence type="predicted"/>
<reference evidence="2 3" key="1">
    <citation type="submission" date="2018-03" db="EMBL/GenBank/DDBJ databases">
        <title>Ahniella affigens gen. nov., sp. nov., a gammaproteobacterium isolated from sandy soil near a stream.</title>
        <authorList>
            <person name="Ko Y."/>
            <person name="Kim J.-H."/>
        </authorList>
    </citation>
    <scope>NUCLEOTIDE SEQUENCE [LARGE SCALE GENOMIC DNA]</scope>
    <source>
        <strain evidence="2 3">D13</strain>
    </source>
</reference>
<keyword evidence="1" id="KW-0732">Signal</keyword>
<dbReference type="Proteomes" id="UP000241074">
    <property type="component" value="Chromosome"/>
</dbReference>
<organism evidence="2 3">
    <name type="scientific">Ahniella affigens</name>
    <dbReference type="NCBI Taxonomy" id="2021234"/>
    <lineage>
        <taxon>Bacteria</taxon>
        <taxon>Pseudomonadati</taxon>
        <taxon>Pseudomonadota</taxon>
        <taxon>Gammaproteobacteria</taxon>
        <taxon>Lysobacterales</taxon>
        <taxon>Rhodanobacteraceae</taxon>
        <taxon>Ahniella</taxon>
    </lineage>
</organism>
<accession>A0A2P1PX00</accession>
<dbReference type="AlphaFoldDB" id="A0A2P1PX00"/>
<dbReference type="EMBL" id="CP027860">
    <property type="protein sequence ID" value="AVP99334.1"/>
    <property type="molecule type" value="Genomic_DNA"/>
</dbReference>
<evidence type="ECO:0000313" key="3">
    <source>
        <dbReference type="Proteomes" id="UP000241074"/>
    </source>
</evidence>
<evidence type="ECO:0000313" key="2">
    <source>
        <dbReference type="EMBL" id="AVP99334.1"/>
    </source>
</evidence>
<feature type="signal peptide" evidence="1">
    <location>
        <begin position="1"/>
        <end position="22"/>
    </location>
</feature>